<dbReference type="AlphaFoldDB" id="A0A834G6F4"/>
<evidence type="ECO:0008006" key="5">
    <source>
        <dbReference type="Google" id="ProtNLM"/>
    </source>
</evidence>
<proteinExistence type="predicted"/>
<dbReference type="GO" id="GO:0036377">
    <property type="term" value="P:arbuscular mycorrhizal association"/>
    <property type="evidence" value="ECO:0007669"/>
    <property type="project" value="InterPro"/>
</dbReference>
<dbReference type="InterPro" id="IPR040036">
    <property type="entry name" value="CYCLOPS"/>
</dbReference>
<reference evidence="3" key="1">
    <citation type="submission" date="2019-11" db="EMBL/GenBank/DDBJ databases">
        <authorList>
            <person name="Liu Y."/>
            <person name="Hou J."/>
            <person name="Li T.-Q."/>
            <person name="Guan C.-H."/>
            <person name="Wu X."/>
            <person name="Wu H.-Z."/>
            <person name="Ling F."/>
            <person name="Zhang R."/>
            <person name="Shi X.-G."/>
            <person name="Ren J.-P."/>
            <person name="Chen E.-F."/>
            <person name="Sun J.-M."/>
        </authorList>
    </citation>
    <scope>NUCLEOTIDE SEQUENCE</scope>
    <source>
        <strain evidence="3">Adult_tree_wgs_1</strain>
        <tissue evidence="3">Leaves</tissue>
    </source>
</reference>
<accession>A0A834G6F4</accession>
<dbReference type="PANTHER" id="PTHR36890:SF1">
    <property type="entry name" value="PROTEIN CYCLOPS"/>
    <property type="match status" value="1"/>
</dbReference>
<dbReference type="Proteomes" id="UP000626092">
    <property type="component" value="Unassembled WGS sequence"/>
</dbReference>
<keyword evidence="4" id="KW-1185">Reference proteome</keyword>
<feature type="coiled-coil region" evidence="1">
    <location>
        <begin position="399"/>
        <end position="461"/>
    </location>
</feature>
<sequence>MSKNHGYNSPSIAHRTRNASRRTVFVVLQLLKAKNPQFKCRISTELASLTNPQPGGAKSTHAADVQTSDLNQNTMRNAVDKGLQASNLYLAKAWFHSSQPMTRSRSSELRRRYVAMQNSQTPFGMEAMHNVTGHSVNNSKQELENPNPNGFGNASFCDMPNQFSAFMSPTNSSLSTFNTANADNVDKISSVVGMLKGTLERKKLTNATERGIAEDSSLGRYCAQEVLGETCLNQGQGNYFIHETPRMFEDPGVLQSINGSLVMEFKGFVTPPNPMQMNILSRETSQSESSAATPVVSAGFEACDGPSNSSQTMSESSRKRLGNGKSSEIGSIPKDIRERIYDNIKDDRKQKGSLVRYGSMNSVGSVDKGDPTKKRRVERSRKMAEAKERNLTPQIPSDMQSILKRCDNLEKEVRSLKLNLSFMNRKDSEQTKQIEELQKQNDELTEEKERLLEEIERIIGQTGHI</sequence>
<evidence type="ECO:0000256" key="1">
    <source>
        <dbReference type="SAM" id="Coils"/>
    </source>
</evidence>
<gene>
    <name evidence="3" type="ORF">RHSIM_Rhsim11G0025000</name>
</gene>
<feature type="region of interest" description="Disordered" evidence="2">
    <location>
        <begin position="351"/>
        <end position="376"/>
    </location>
</feature>
<dbReference type="GO" id="GO:0043565">
    <property type="term" value="F:sequence-specific DNA binding"/>
    <property type="evidence" value="ECO:0007669"/>
    <property type="project" value="InterPro"/>
</dbReference>
<evidence type="ECO:0000313" key="4">
    <source>
        <dbReference type="Proteomes" id="UP000626092"/>
    </source>
</evidence>
<feature type="compositionally biased region" description="Polar residues" evidence="2">
    <location>
        <begin position="306"/>
        <end position="315"/>
    </location>
</feature>
<dbReference type="EMBL" id="WJXA01000011">
    <property type="protein sequence ID" value="KAF7126678.1"/>
    <property type="molecule type" value="Genomic_DNA"/>
</dbReference>
<evidence type="ECO:0000313" key="3">
    <source>
        <dbReference type="EMBL" id="KAF7126678.1"/>
    </source>
</evidence>
<name>A0A834G6F4_RHOSS</name>
<comment type="caution">
    <text evidence="3">The sequence shown here is derived from an EMBL/GenBank/DDBJ whole genome shotgun (WGS) entry which is preliminary data.</text>
</comment>
<feature type="region of interest" description="Disordered" evidence="2">
    <location>
        <begin position="48"/>
        <end position="69"/>
    </location>
</feature>
<dbReference type="PANTHER" id="PTHR36890">
    <property type="entry name" value="PROTEIN CYCLOPS"/>
    <property type="match status" value="1"/>
</dbReference>
<protein>
    <recommendedName>
        <fullName evidence="5">Protein CYCLOPS</fullName>
    </recommendedName>
</protein>
<dbReference type="GO" id="GO:0005634">
    <property type="term" value="C:nucleus"/>
    <property type="evidence" value="ECO:0007669"/>
    <property type="project" value="InterPro"/>
</dbReference>
<evidence type="ECO:0000256" key="2">
    <source>
        <dbReference type="SAM" id="MobiDB-lite"/>
    </source>
</evidence>
<keyword evidence="1" id="KW-0175">Coiled coil</keyword>
<feature type="region of interest" description="Disordered" evidence="2">
    <location>
        <begin position="299"/>
        <end position="334"/>
    </location>
</feature>
<dbReference type="OrthoDB" id="1737017at2759"/>
<organism evidence="3 4">
    <name type="scientific">Rhododendron simsii</name>
    <name type="common">Sims's rhododendron</name>
    <dbReference type="NCBI Taxonomy" id="118357"/>
    <lineage>
        <taxon>Eukaryota</taxon>
        <taxon>Viridiplantae</taxon>
        <taxon>Streptophyta</taxon>
        <taxon>Embryophyta</taxon>
        <taxon>Tracheophyta</taxon>
        <taxon>Spermatophyta</taxon>
        <taxon>Magnoliopsida</taxon>
        <taxon>eudicotyledons</taxon>
        <taxon>Gunneridae</taxon>
        <taxon>Pentapetalae</taxon>
        <taxon>asterids</taxon>
        <taxon>Ericales</taxon>
        <taxon>Ericaceae</taxon>
        <taxon>Ericoideae</taxon>
        <taxon>Rhodoreae</taxon>
        <taxon>Rhododendron</taxon>
    </lineage>
</organism>